<evidence type="ECO:0000313" key="3">
    <source>
        <dbReference type="Proteomes" id="UP000468388"/>
    </source>
</evidence>
<dbReference type="AlphaFoldDB" id="A0A6N8JAB3"/>
<sequence length="329" mass="37791">MISKKLLILILYTSGFNTFFCAYAQTDNNASIQKSYEQSYDLLDSCLKNNSSFKNAVFIAENCYKANRYSKQIFQGFITEYALLCKLNIDNITNEDKGVDSVNFIGNYAIFKLLCDTSIFINKSDSFPTLHLPFKYDEDDPSAKDAWSNMFVFKLLLTHTGNCHSLVYLYKILADELHVKCWLSLAPNHIYIRNYSEKHGWYNTELTSGTFPTDAWIMTTTNTPSEAVRNGLYMDTLSNQQSIALCVLDLAKGYEFQTHNYTDGFILKCCDLVLKYHSINPMALLLKAESLKKLYLKQHKLQPQEAAITYSKMSNTYITLAKMGYREIF</sequence>
<feature type="signal peptide" evidence="1">
    <location>
        <begin position="1"/>
        <end position="24"/>
    </location>
</feature>
<evidence type="ECO:0000313" key="2">
    <source>
        <dbReference type="EMBL" id="MVT42187.1"/>
    </source>
</evidence>
<dbReference type="Proteomes" id="UP000468388">
    <property type="component" value="Unassembled WGS sequence"/>
</dbReference>
<feature type="chain" id="PRO_5026793026" description="Protein SirB1 N-terminal domain-containing protein" evidence="1">
    <location>
        <begin position="25"/>
        <end position="329"/>
    </location>
</feature>
<proteinExistence type="predicted"/>
<keyword evidence="3" id="KW-1185">Reference proteome</keyword>
<evidence type="ECO:0008006" key="4">
    <source>
        <dbReference type="Google" id="ProtNLM"/>
    </source>
</evidence>
<protein>
    <recommendedName>
        <fullName evidence="4">Protein SirB1 N-terminal domain-containing protein</fullName>
    </recommendedName>
</protein>
<dbReference type="OrthoDB" id="1041391at2"/>
<organism evidence="2 3">
    <name type="scientific">Chitinophaga oryziterrae</name>
    <dbReference type="NCBI Taxonomy" id="1031224"/>
    <lineage>
        <taxon>Bacteria</taxon>
        <taxon>Pseudomonadati</taxon>
        <taxon>Bacteroidota</taxon>
        <taxon>Chitinophagia</taxon>
        <taxon>Chitinophagales</taxon>
        <taxon>Chitinophagaceae</taxon>
        <taxon>Chitinophaga</taxon>
    </lineage>
</organism>
<comment type="caution">
    <text evidence="2">The sequence shown here is derived from an EMBL/GenBank/DDBJ whole genome shotgun (WGS) entry which is preliminary data.</text>
</comment>
<dbReference type="EMBL" id="WRXO01000004">
    <property type="protein sequence ID" value="MVT42187.1"/>
    <property type="molecule type" value="Genomic_DNA"/>
</dbReference>
<reference evidence="2 3" key="1">
    <citation type="submission" date="2019-12" db="EMBL/GenBank/DDBJ databases">
        <title>The draft genomic sequence of strain Chitinophaga oryziterrae JCM 16595.</title>
        <authorList>
            <person name="Zhang X."/>
        </authorList>
    </citation>
    <scope>NUCLEOTIDE SEQUENCE [LARGE SCALE GENOMIC DNA]</scope>
    <source>
        <strain evidence="2 3">JCM 16595</strain>
    </source>
</reference>
<evidence type="ECO:0000256" key="1">
    <source>
        <dbReference type="SAM" id="SignalP"/>
    </source>
</evidence>
<name>A0A6N8JAB3_9BACT</name>
<accession>A0A6N8JAB3</accession>
<gene>
    <name evidence="2" type="ORF">GO495_16470</name>
</gene>
<dbReference type="RefSeq" id="WP_157300814.1">
    <property type="nucleotide sequence ID" value="NZ_BAAAZB010000005.1"/>
</dbReference>
<keyword evidence="1" id="KW-0732">Signal</keyword>